<comment type="caution">
    <text evidence="9">The sequence shown here is derived from an EMBL/GenBank/DDBJ whole genome shotgun (WGS) entry which is preliminary data.</text>
</comment>
<feature type="transmembrane region" description="Helical" evidence="7">
    <location>
        <begin position="12"/>
        <end position="33"/>
    </location>
</feature>
<dbReference type="PANTHER" id="PTHR43081">
    <property type="entry name" value="ADENYLATE CYCLASE, TERMINAL-DIFFERENTIATION SPECIFIC-RELATED"/>
    <property type="match status" value="1"/>
</dbReference>
<dbReference type="Proteomes" id="UP000298458">
    <property type="component" value="Unassembled WGS sequence"/>
</dbReference>
<dbReference type="CDD" id="cd07302">
    <property type="entry name" value="CHD"/>
    <property type="match status" value="1"/>
</dbReference>
<dbReference type="PROSITE" id="PS50125">
    <property type="entry name" value="GUANYLATE_CYCLASE_2"/>
    <property type="match status" value="1"/>
</dbReference>
<evidence type="ECO:0000313" key="10">
    <source>
        <dbReference type="Proteomes" id="UP000298458"/>
    </source>
</evidence>
<accession>A0A4R9GFU2</accession>
<evidence type="ECO:0000256" key="3">
    <source>
        <dbReference type="ARBA" id="ARBA00022475"/>
    </source>
</evidence>
<reference evidence="9" key="1">
    <citation type="journal article" date="2019" name="PLoS Negl. Trop. Dis.">
        <title>Revisiting the worldwide diversity of Leptospira species in the environment.</title>
        <authorList>
            <person name="Vincent A.T."/>
            <person name="Schiettekatte O."/>
            <person name="Bourhy P."/>
            <person name="Veyrier F.J."/>
            <person name="Picardeau M."/>
        </authorList>
    </citation>
    <scope>NUCLEOTIDE SEQUENCE [LARGE SCALE GENOMIC DNA]</scope>
    <source>
        <strain evidence="9">SSW15</strain>
    </source>
</reference>
<dbReference type="InterPro" id="IPR029787">
    <property type="entry name" value="Nucleotide_cyclase"/>
</dbReference>
<comment type="subcellular location">
    <subcellularLocation>
        <location evidence="1">Cell envelope</location>
    </subcellularLocation>
</comment>
<evidence type="ECO:0000256" key="2">
    <source>
        <dbReference type="ARBA" id="ARBA00005381"/>
    </source>
</evidence>
<dbReference type="SMART" id="SM00044">
    <property type="entry name" value="CYCc"/>
    <property type="match status" value="1"/>
</dbReference>
<name>A0A4R9GFU2_9LEPT</name>
<feature type="transmembrane region" description="Helical" evidence="7">
    <location>
        <begin position="39"/>
        <end position="59"/>
    </location>
</feature>
<keyword evidence="10" id="KW-1185">Reference proteome</keyword>
<keyword evidence="4 7" id="KW-0812">Transmembrane</keyword>
<feature type="transmembrane region" description="Helical" evidence="7">
    <location>
        <begin position="510"/>
        <end position="533"/>
    </location>
</feature>
<proteinExistence type="inferred from homology"/>
<feature type="domain" description="Guanylate cyclase" evidence="8">
    <location>
        <begin position="575"/>
        <end position="707"/>
    </location>
</feature>
<evidence type="ECO:0000256" key="6">
    <source>
        <dbReference type="ARBA" id="ARBA00023136"/>
    </source>
</evidence>
<evidence type="ECO:0000259" key="8">
    <source>
        <dbReference type="PROSITE" id="PS50125"/>
    </source>
</evidence>
<dbReference type="Pfam" id="PF00211">
    <property type="entry name" value="Guanylate_cyc"/>
    <property type="match status" value="1"/>
</dbReference>
<protein>
    <submittedName>
        <fullName evidence="9">Adenylate/guanylate cyclase domain-containing protein</fullName>
    </submittedName>
</protein>
<dbReference type="GO" id="GO:0006171">
    <property type="term" value="P:cAMP biosynthetic process"/>
    <property type="evidence" value="ECO:0007669"/>
    <property type="project" value="TreeGrafter"/>
</dbReference>
<keyword evidence="5 7" id="KW-1133">Transmembrane helix</keyword>
<dbReference type="SMART" id="SM01080">
    <property type="entry name" value="CHASE2"/>
    <property type="match status" value="1"/>
</dbReference>
<dbReference type="AlphaFoldDB" id="A0A4R9GFU2"/>
<evidence type="ECO:0000313" key="9">
    <source>
        <dbReference type="EMBL" id="TGK10047.1"/>
    </source>
</evidence>
<dbReference type="GO" id="GO:0030313">
    <property type="term" value="C:cell envelope"/>
    <property type="evidence" value="ECO:0007669"/>
    <property type="project" value="UniProtKB-SubCell"/>
</dbReference>
<feature type="transmembrane region" description="Helical" evidence="7">
    <location>
        <begin position="484"/>
        <end position="504"/>
    </location>
</feature>
<gene>
    <name evidence="9" type="ORF">EHO60_11910</name>
</gene>
<dbReference type="InterPro" id="IPR001054">
    <property type="entry name" value="A/G_cyclase"/>
</dbReference>
<evidence type="ECO:0000256" key="7">
    <source>
        <dbReference type="SAM" id="Phobius"/>
    </source>
</evidence>
<keyword evidence="3" id="KW-1003">Cell membrane</keyword>
<dbReference type="Gene3D" id="3.30.70.1230">
    <property type="entry name" value="Nucleotide cyclase"/>
    <property type="match status" value="1"/>
</dbReference>
<organism evidence="9 10">
    <name type="scientific">Leptospira fletcheri</name>
    <dbReference type="NCBI Taxonomy" id="2484981"/>
    <lineage>
        <taxon>Bacteria</taxon>
        <taxon>Pseudomonadati</taxon>
        <taxon>Spirochaetota</taxon>
        <taxon>Spirochaetia</taxon>
        <taxon>Leptospirales</taxon>
        <taxon>Leptospiraceae</taxon>
        <taxon>Leptospira</taxon>
    </lineage>
</organism>
<dbReference type="SUPFAM" id="SSF55073">
    <property type="entry name" value="Nucleotide cyclase"/>
    <property type="match status" value="1"/>
</dbReference>
<dbReference type="Pfam" id="PF05226">
    <property type="entry name" value="CHASE2"/>
    <property type="match status" value="1"/>
</dbReference>
<dbReference type="FunFam" id="3.30.70.1230:FF:000016">
    <property type="entry name" value="Adenylate/guanylate cyclase domain-containing protein"/>
    <property type="match status" value="1"/>
</dbReference>
<comment type="similarity">
    <text evidence="2">Belongs to the adenylyl cyclase class-3 family.</text>
</comment>
<keyword evidence="6 7" id="KW-0472">Membrane</keyword>
<feature type="transmembrane region" description="Helical" evidence="7">
    <location>
        <begin position="460"/>
        <end position="477"/>
    </location>
</feature>
<dbReference type="OrthoDB" id="9806704at2"/>
<dbReference type="EMBL" id="RQET01000008">
    <property type="protein sequence ID" value="TGK10047.1"/>
    <property type="molecule type" value="Genomic_DNA"/>
</dbReference>
<evidence type="ECO:0000256" key="4">
    <source>
        <dbReference type="ARBA" id="ARBA00022692"/>
    </source>
</evidence>
<dbReference type="PANTHER" id="PTHR43081:SF1">
    <property type="entry name" value="ADENYLATE CYCLASE, TERMINAL-DIFFERENTIATION SPECIFIC"/>
    <property type="match status" value="1"/>
</dbReference>
<dbReference type="GO" id="GO:0035556">
    <property type="term" value="P:intracellular signal transduction"/>
    <property type="evidence" value="ECO:0007669"/>
    <property type="project" value="InterPro"/>
</dbReference>
<evidence type="ECO:0000256" key="1">
    <source>
        <dbReference type="ARBA" id="ARBA00004196"/>
    </source>
</evidence>
<dbReference type="InterPro" id="IPR050697">
    <property type="entry name" value="Adenylyl/Guanylyl_Cyclase_3/4"/>
</dbReference>
<dbReference type="InterPro" id="IPR007890">
    <property type="entry name" value="CHASE2"/>
</dbReference>
<sequence>MSESKSPFKPSILDLVFGSLTAIGILAHLYYAFLSNSPFALNVLLGGAALLFSSAYFFYKFLEKIVKDKQAIGSLWLALIVSFLVFDLYVVFTPFADLEESSVSWRFNLARGGITKSEKESDAGTIEYIKYQPPPGARRDIQIIGITTNTLEKLEGVWPLPWKNYANIIDKFKKTSNLLMFDIFFVDYKPGQTEEMAKALDGNPRVMFDYPMETSLESKEAIINLEKRIEVLSKFKLQNVTDPDDVGQPWLKFPQPPIEPVGSRSAGLGFANIKKDESGLNRRMPLVAKLVNSGPFKETEYYPSIDLIIACKYYGVDVQKDTEVVMGKYIKIKNIPQKTITNFDFKTMKRETNDIMAKPNSTREVTIPIDAYGQMEINFAGGLFSFRNTELFEVVQMWDEEAAAQVENNIFLVAMYYATGRGAAKDTHLSPFGDMSGIEHHAHAINTILNQDFLLEIPEWGSFLIYFGMALLVGLVLPRLRTSWGFLFIIALALVYSVIALVNFTEFNIVHIFPSVILEQLFIFVGIIGYKILTEEENVKYIRSTFSKFVSKDVVDELLKNPDNLNLGGSKRDITIFFSDIRGFTTMSEKMGPEELVQFLNQYLSEMTEIIIEFKGTIDKYMGDAIMAFWGAPVPLEDHAYYACAASIAQMRRLAVLKEEWKSRDLPVMDIGIGLNSGPAVVGNMGSSHRMDYTCMGDTINLGSRLEGSNKEYATNIIISEYTYEKVKDRVIARELDLVKVKGKTKPVRIYELIDLVNEEDLKLLRRPLSGAEQS</sequence>
<evidence type="ECO:0000256" key="5">
    <source>
        <dbReference type="ARBA" id="ARBA00022989"/>
    </source>
</evidence>
<dbReference type="GO" id="GO:0004016">
    <property type="term" value="F:adenylate cyclase activity"/>
    <property type="evidence" value="ECO:0007669"/>
    <property type="project" value="UniProtKB-ARBA"/>
</dbReference>
<feature type="transmembrane region" description="Helical" evidence="7">
    <location>
        <begin position="71"/>
        <end position="92"/>
    </location>
</feature>
<dbReference type="RefSeq" id="WP_135768409.1">
    <property type="nucleotide sequence ID" value="NZ_RQET01000008.1"/>
</dbReference>